<evidence type="ECO:0000259" key="7">
    <source>
        <dbReference type="PROSITE" id="PS51746"/>
    </source>
</evidence>
<feature type="compositionally biased region" description="Pro residues" evidence="6">
    <location>
        <begin position="1289"/>
        <end position="1298"/>
    </location>
</feature>
<dbReference type="EMBL" id="OA882207">
    <property type="protein sequence ID" value="CAD7273766.1"/>
    <property type="molecule type" value="Genomic_DNA"/>
</dbReference>
<dbReference type="InterPro" id="IPR001932">
    <property type="entry name" value="PPM-type_phosphatase-like_dom"/>
</dbReference>
<dbReference type="Gene3D" id="3.60.40.10">
    <property type="entry name" value="PPM-type phosphatase domain"/>
    <property type="match status" value="1"/>
</dbReference>
<feature type="region of interest" description="Disordered" evidence="6">
    <location>
        <begin position="1"/>
        <end position="37"/>
    </location>
</feature>
<feature type="region of interest" description="Disordered" evidence="6">
    <location>
        <begin position="1142"/>
        <end position="1203"/>
    </location>
</feature>
<dbReference type="Pfam" id="PF00481">
    <property type="entry name" value="PP2C"/>
    <property type="match status" value="1"/>
</dbReference>
<feature type="compositionally biased region" description="Basic and acidic residues" evidence="6">
    <location>
        <begin position="1362"/>
        <end position="1372"/>
    </location>
</feature>
<dbReference type="GO" id="GO:0030425">
    <property type="term" value="C:dendrite"/>
    <property type="evidence" value="ECO:0007669"/>
    <property type="project" value="TreeGrafter"/>
</dbReference>
<dbReference type="PROSITE" id="PS51746">
    <property type="entry name" value="PPM_2"/>
    <property type="match status" value="1"/>
</dbReference>
<comment type="similarity">
    <text evidence="5">Belongs to the PP2C family.</text>
</comment>
<dbReference type="PANTHER" id="PTHR13109:SF7">
    <property type="entry name" value="NEUROCHONDRIN"/>
    <property type="match status" value="1"/>
</dbReference>
<feature type="compositionally biased region" description="Basic residues" evidence="6">
    <location>
        <begin position="1379"/>
        <end position="1389"/>
    </location>
</feature>
<evidence type="ECO:0000256" key="3">
    <source>
        <dbReference type="ARBA" id="ARBA00022801"/>
    </source>
</evidence>
<dbReference type="InterPro" id="IPR016024">
    <property type="entry name" value="ARM-type_fold"/>
</dbReference>
<dbReference type="Proteomes" id="UP000678499">
    <property type="component" value="Unassembled WGS sequence"/>
</dbReference>
<keyword evidence="9" id="KW-1185">Reference proteome</keyword>
<accession>A0A7R9BFP2</accession>
<dbReference type="CDD" id="cd00143">
    <property type="entry name" value="PP2Cc"/>
    <property type="match status" value="1"/>
</dbReference>
<evidence type="ECO:0000313" key="8">
    <source>
        <dbReference type="EMBL" id="CAD7273766.1"/>
    </source>
</evidence>
<comment type="similarity">
    <text evidence="1">Belongs to the neurochondrin family.</text>
</comment>
<dbReference type="InterPro" id="IPR000222">
    <property type="entry name" value="PP2C_BS"/>
</dbReference>
<feature type="compositionally biased region" description="Basic and acidic residues" evidence="6">
    <location>
        <begin position="1142"/>
        <end position="1158"/>
    </location>
</feature>
<evidence type="ECO:0000313" key="9">
    <source>
        <dbReference type="Proteomes" id="UP000678499"/>
    </source>
</evidence>
<dbReference type="PROSITE" id="PS01032">
    <property type="entry name" value="PPM_1"/>
    <property type="match status" value="1"/>
</dbReference>
<feature type="domain" description="PPM-type phosphatase" evidence="7">
    <location>
        <begin position="753"/>
        <end position="1076"/>
    </location>
</feature>
<sequence length="1389" mass="154910">MEEETSDEATRPAVMEDDLASDEGLVERTPSETSEQPTRKLLAVIDELQTTTDDTRKLTYMLILAKLLNQSACAATPELRRRIFDAIGPEFLLRLLKTDEAPMGCSRRAYQSIAVTIMCCLASDEVLVADRLLLPAIPHLLQILVEGALVERNSELTVIQDAYECLISFASNPNGSEVLIENGAMEKLVNIIAEERFNHEQALQVLLQMVRCKGCETWRSSFLMYLTLVDRLSTDFEKRRTKEKAMACRNLTQLLLAAPNEMLPLKDASWLGSLQRGLADILGSRIDKELRDAALHLSATVTITIHPSSWLYTTNSQLSSRDCFIVLLVRLTVVELRLLLEDIPLDSIILEKNLLGSCLTILENVMMAIFSGDLQNIPEEDKTEIYASASEGTEVVMVYFVQLYDLRFLDGELILDEEERDIFMAMIRLLSARMMEDPTAFGSDACKVLPGICKFVTKPGNNCDDTLWNILLPVFLEFSGEENTRKILVSEDVPVGMFSNFEEVRKRVLTNSKIPGCCINKTDVNTLKLMLGLLLNILVGERDAARRSGRGYSQYWRPVFDTLLELGNDRVCLPLVAHLVVCGLMLTRIFPECEEAIAGAGSRSLSATVRFLWDAFNIEESEDGQHFDVSFSYKPMWNEVKDLWFIGMDCITRLIESNKAIAEFVMLVDWPAEIVKSLIKSLPVLPHIALIFENFLLTLAKKSPEAAQMMLDEKDCFQSVWTQKDVLTRICSAAPVPFSALVTMSTSIGVNLRVTGHCCQGGRKYMEDVFCVAYQQTEDDKDLEYAFIGIFDGHGGAEAAAFAKKHLMDNIVNQRNFWSTDDQLVLKAIKEGFITTHHGMWRELPNWPKTASGLPSTSGTTASIAFVRRKKIYVGHVGDSGIVLGQTPDDPEAAFAGRWQAQALTEDHKPTIPEEQKRIEQCGGKVKYKSGVMRVVWNRPKIGHKGPVTRSTKIDEIPFLAVARSLGDLWSYNAETDEFVVSPEPDVFVIPIDLTKHRVLIFGTDGLWNMVSPVDAVNSAQETEIHNEAQIITRASNPSAVRPWINPSKKLVDLALDRWQKFNMRADNISAVTVMLDWPGPPKNEVATDAVVASSRPQKVILRQAQLKRKKCKDLDQISVHSNLYDTRNASGPVRVPLFEEKSEDWRPEKKPRVDRPRLKSPLPTTRTTPKYEVQSPEVSSSIDDVSLSSGKSPKSAGMPRGRIHRVSGSIFVNANTSENPPDVHALPHFVGFGKKSSASGVPMSSTTNVGDLPPCREDPLVADAIDTLSRIVDRMPVPAIPTTSEPVAPAPPPPARPVSPVSVTPVSTPVESRILRSTHHTGLPATGKDVSESRRRLQLHAERSTRVLRSETRPRVIATRAKSDVGKRRWSDVVTHNRVPKKQRFSQK</sequence>
<dbReference type="SUPFAM" id="SSF48371">
    <property type="entry name" value="ARM repeat"/>
    <property type="match status" value="1"/>
</dbReference>
<evidence type="ECO:0000256" key="1">
    <source>
        <dbReference type="ARBA" id="ARBA00006927"/>
    </source>
</evidence>
<dbReference type="InterPro" id="IPR008709">
    <property type="entry name" value="Neurochondrin"/>
</dbReference>
<dbReference type="GO" id="GO:0046872">
    <property type="term" value="F:metal ion binding"/>
    <property type="evidence" value="ECO:0007669"/>
    <property type="project" value="UniProtKB-KW"/>
</dbReference>
<proteinExistence type="inferred from homology"/>
<evidence type="ECO:0000256" key="6">
    <source>
        <dbReference type="SAM" id="MobiDB-lite"/>
    </source>
</evidence>
<evidence type="ECO:0000256" key="4">
    <source>
        <dbReference type="ARBA" id="ARBA00022912"/>
    </source>
</evidence>
<protein>
    <recommendedName>
        <fullName evidence="7">PPM-type phosphatase domain-containing protein</fullName>
    </recommendedName>
</protein>
<evidence type="ECO:0000256" key="5">
    <source>
        <dbReference type="RuleBase" id="RU003465"/>
    </source>
</evidence>
<dbReference type="PANTHER" id="PTHR13109">
    <property type="entry name" value="NEUROCHONDRIN"/>
    <property type="match status" value="1"/>
</dbReference>
<feature type="region of interest" description="Disordered" evidence="6">
    <location>
        <begin position="1283"/>
        <end position="1306"/>
    </location>
</feature>
<keyword evidence="3 5" id="KW-0378">Hydrolase</keyword>
<dbReference type="SUPFAM" id="SSF81606">
    <property type="entry name" value="PP2C-like"/>
    <property type="match status" value="1"/>
</dbReference>
<gene>
    <name evidence="8" type="ORF">NMOB1V02_LOCUS1637</name>
</gene>
<feature type="region of interest" description="Disordered" evidence="6">
    <location>
        <begin position="1317"/>
        <end position="1336"/>
    </location>
</feature>
<dbReference type="FunFam" id="3.60.40.10:FF:000060">
    <property type="entry name" value="Protein phosphatase 2c"/>
    <property type="match status" value="1"/>
</dbReference>
<dbReference type="InterPro" id="IPR011989">
    <property type="entry name" value="ARM-like"/>
</dbReference>
<dbReference type="Pfam" id="PF05536">
    <property type="entry name" value="Neurochondrin"/>
    <property type="match status" value="1"/>
</dbReference>
<organism evidence="8">
    <name type="scientific">Notodromas monacha</name>
    <dbReference type="NCBI Taxonomy" id="399045"/>
    <lineage>
        <taxon>Eukaryota</taxon>
        <taxon>Metazoa</taxon>
        <taxon>Ecdysozoa</taxon>
        <taxon>Arthropoda</taxon>
        <taxon>Crustacea</taxon>
        <taxon>Oligostraca</taxon>
        <taxon>Ostracoda</taxon>
        <taxon>Podocopa</taxon>
        <taxon>Podocopida</taxon>
        <taxon>Cypridocopina</taxon>
        <taxon>Cypridoidea</taxon>
        <taxon>Cyprididae</taxon>
        <taxon>Notodromas</taxon>
    </lineage>
</organism>
<dbReference type="Gene3D" id="1.25.10.10">
    <property type="entry name" value="Leucine-rich Repeat Variant"/>
    <property type="match status" value="1"/>
</dbReference>
<feature type="region of interest" description="Disordered" evidence="6">
    <location>
        <begin position="1361"/>
        <end position="1389"/>
    </location>
</feature>
<keyword evidence="2" id="KW-0479">Metal-binding</keyword>
<keyword evidence="4 5" id="KW-0904">Protein phosphatase</keyword>
<dbReference type="InterPro" id="IPR036457">
    <property type="entry name" value="PPM-type-like_dom_sf"/>
</dbReference>
<dbReference type="GO" id="GO:0031175">
    <property type="term" value="P:neuron projection development"/>
    <property type="evidence" value="ECO:0007669"/>
    <property type="project" value="TreeGrafter"/>
</dbReference>
<dbReference type="GO" id="GO:0004721">
    <property type="term" value="F:phosphoprotein phosphatase activity"/>
    <property type="evidence" value="ECO:0007669"/>
    <property type="project" value="UniProtKB-KW"/>
</dbReference>
<reference evidence="8" key="1">
    <citation type="submission" date="2020-11" db="EMBL/GenBank/DDBJ databases">
        <authorList>
            <person name="Tran Van P."/>
        </authorList>
    </citation>
    <scope>NUCLEOTIDE SEQUENCE</scope>
</reference>
<name>A0A7R9BFP2_9CRUS</name>
<evidence type="ECO:0000256" key="2">
    <source>
        <dbReference type="ARBA" id="ARBA00022723"/>
    </source>
</evidence>
<dbReference type="EMBL" id="CAJPEX010000170">
    <property type="protein sequence ID" value="CAG0913918.1"/>
    <property type="molecule type" value="Genomic_DNA"/>
</dbReference>
<dbReference type="OrthoDB" id="10025511at2759"/>
<dbReference type="GO" id="GO:0048168">
    <property type="term" value="P:regulation of neuronal synaptic plasticity"/>
    <property type="evidence" value="ECO:0007669"/>
    <property type="project" value="TreeGrafter"/>
</dbReference>
<dbReference type="SMART" id="SM00332">
    <property type="entry name" value="PP2Cc"/>
    <property type="match status" value="1"/>
</dbReference>
<feature type="compositionally biased region" description="Low complexity" evidence="6">
    <location>
        <begin position="1179"/>
        <end position="1193"/>
    </location>
</feature>